<feature type="domain" description="DDE Tnp4" evidence="3">
    <location>
        <begin position="6"/>
        <end position="40"/>
    </location>
</feature>
<sequence>MEYGIVDATQIPIQRPKKQKKSYSGKRKSHTFKVQALIHYRNQKF</sequence>
<dbReference type="EMBL" id="RCHE01000055">
    <property type="protein sequence ID" value="RLL38908.1"/>
    <property type="molecule type" value="Genomic_DNA"/>
</dbReference>
<evidence type="ECO:0000313" key="7">
    <source>
        <dbReference type="Proteomes" id="UP000273105"/>
    </source>
</evidence>
<dbReference type="EMBL" id="RCHD01000075">
    <property type="protein sequence ID" value="RLL29015.1"/>
    <property type="molecule type" value="Genomic_DNA"/>
</dbReference>
<evidence type="ECO:0000313" key="6">
    <source>
        <dbReference type="Proteomes" id="UP000267166"/>
    </source>
</evidence>
<gene>
    <name evidence="5" type="ORF">D9K79_16045</name>
    <name evidence="4" type="ORF">D9K80_17390</name>
</gene>
<keyword evidence="2" id="KW-0479">Metal-binding</keyword>
<comment type="caution">
    <text evidence="4">The sequence shown here is derived from an EMBL/GenBank/DDBJ whole genome shotgun (WGS) entry which is preliminary data.</text>
</comment>
<dbReference type="GO" id="GO:0046872">
    <property type="term" value="F:metal ion binding"/>
    <property type="evidence" value="ECO:0007669"/>
    <property type="project" value="UniProtKB-KW"/>
</dbReference>
<protein>
    <recommendedName>
        <fullName evidence="3">DDE Tnp4 domain-containing protein</fullName>
    </recommendedName>
</protein>
<dbReference type="AlphaFoldDB" id="A0A498D3K1"/>
<evidence type="ECO:0000256" key="1">
    <source>
        <dbReference type="ARBA" id="ARBA00001968"/>
    </source>
</evidence>
<keyword evidence="7" id="KW-1185">Reference proteome</keyword>
<evidence type="ECO:0000313" key="5">
    <source>
        <dbReference type="EMBL" id="RLL38908.1"/>
    </source>
</evidence>
<dbReference type="InterPro" id="IPR027806">
    <property type="entry name" value="HARBI1_dom"/>
</dbReference>
<organism evidence="4 6">
    <name type="scientific">Acinetobacter cumulans</name>
    <dbReference type="NCBI Taxonomy" id="2136182"/>
    <lineage>
        <taxon>Bacteria</taxon>
        <taxon>Pseudomonadati</taxon>
        <taxon>Pseudomonadota</taxon>
        <taxon>Gammaproteobacteria</taxon>
        <taxon>Moraxellales</taxon>
        <taxon>Moraxellaceae</taxon>
        <taxon>Acinetobacter</taxon>
    </lineage>
</organism>
<dbReference type="Pfam" id="PF13359">
    <property type="entry name" value="DDE_Tnp_4"/>
    <property type="match status" value="1"/>
</dbReference>
<accession>A0A498D3K1</accession>
<reference evidence="6 7" key="1">
    <citation type="submission" date="2018-09" db="EMBL/GenBank/DDBJ databases">
        <title>The draft genome of Acinetobacter sp. strains.</title>
        <authorList>
            <person name="Qin J."/>
            <person name="Feng Y."/>
            <person name="Zong Z."/>
        </authorList>
    </citation>
    <scope>NUCLEOTIDE SEQUENCE [LARGE SCALE GENOMIC DNA]</scope>
    <source>
        <strain evidence="5 7">WCHAc060001</strain>
        <strain evidence="4 6">WCHAc060003</strain>
    </source>
</reference>
<comment type="cofactor">
    <cofactor evidence="1">
        <name>a divalent metal cation</name>
        <dbReference type="ChEBI" id="CHEBI:60240"/>
    </cofactor>
</comment>
<dbReference type="RefSeq" id="WP_121533338.1">
    <property type="nucleotide sequence ID" value="NZ_RCHD01000075.1"/>
</dbReference>
<proteinExistence type="predicted"/>
<evidence type="ECO:0000313" key="4">
    <source>
        <dbReference type="EMBL" id="RLL29015.1"/>
    </source>
</evidence>
<evidence type="ECO:0000256" key="2">
    <source>
        <dbReference type="ARBA" id="ARBA00022723"/>
    </source>
</evidence>
<dbReference type="Proteomes" id="UP000267166">
    <property type="component" value="Unassembled WGS sequence"/>
</dbReference>
<dbReference type="Proteomes" id="UP000273105">
    <property type="component" value="Unassembled WGS sequence"/>
</dbReference>
<name>A0A498D3K1_9GAMM</name>
<evidence type="ECO:0000259" key="3">
    <source>
        <dbReference type="Pfam" id="PF13359"/>
    </source>
</evidence>